<name>A0A1Z3HFV3_9CYAN</name>
<evidence type="ECO:0000313" key="4">
    <source>
        <dbReference type="EMBL" id="ASC69173.1"/>
    </source>
</evidence>
<dbReference type="Pfam" id="PF02638">
    <property type="entry name" value="GHL10"/>
    <property type="match status" value="1"/>
</dbReference>
<dbReference type="OrthoDB" id="580981at2"/>
<evidence type="ECO:0000256" key="2">
    <source>
        <dbReference type="SAM" id="MobiDB-lite"/>
    </source>
</evidence>
<accession>A0A1Z3HFV3</accession>
<organism evidence="4 5">
    <name type="scientific">Halomicronema hongdechloris C2206</name>
    <dbReference type="NCBI Taxonomy" id="1641165"/>
    <lineage>
        <taxon>Bacteria</taxon>
        <taxon>Bacillati</taxon>
        <taxon>Cyanobacteriota</taxon>
        <taxon>Cyanophyceae</taxon>
        <taxon>Nodosilineales</taxon>
        <taxon>Nodosilineaceae</taxon>
        <taxon>Halomicronema</taxon>
    </lineage>
</organism>
<dbReference type="PANTHER" id="PTHR43405">
    <property type="entry name" value="GLYCOSYL HYDROLASE DIGH"/>
    <property type="match status" value="1"/>
</dbReference>
<dbReference type="Proteomes" id="UP000191901">
    <property type="component" value="Chromosome"/>
</dbReference>
<dbReference type="PANTHER" id="PTHR43405:SF1">
    <property type="entry name" value="GLYCOSYL HYDROLASE DIGH"/>
    <property type="match status" value="1"/>
</dbReference>
<proteinExistence type="predicted"/>
<feature type="region of interest" description="Disordered" evidence="2">
    <location>
        <begin position="38"/>
        <end position="57"/>
    </location>
</feature>
<dbReference type="InterPro" id="IPR052177">
    <property type="entry name" value="Divisome_Glycosyl_Hydrolase"/>
</dbReference>
<evidence type="ECO:0000313" key="5">
    <source>
        <dbReference type="Proteomes" id="UP000191901"/>
    </source>
</evidence>
<dbReference type="KEGG" id="hhg:XM38_000990"/>
<gene>
    <name evidence="4" type="primary">butB</name>
    <name evidence="4" type="ORF">XM38_000990</name>
</gene>
<dbReference type="InterPro" id="IPR003790">
    <property type="entry name" value="GHL10"/>
</dbReference>
<dbReference type="EMBL" id="CP021983">
    <property type="protein sequence ID" value="ASC69173.1"/>
    <property type="molecule type" value="Genomic_DNA"/>
</dbReference>
<dbReference type="SUPFAM" id="SSF51445">
    <property type="entry name" value="(Trans)glycosidases"/>
    <property type="match status" value="1"/>
</dbReference>
<evidence type="ECO:0000259" key="3">
    <source>
        <dbReference type="Pfam" id="PF02638"/>
    </source>
</evidence>
<keyword evidence="5" id="KW-1185">Reference proteome</keyword>
<dbReference type="InterPro" id="IPR017853">
    <property type="entry name" value="GH"/>
</dbReference>
<dbReference type="RefSeq" id="WP_088428801.1">
    <property type="nucleotide sequence ID" value="NZ_CP021983.2"/>
</dbReference>
<dbReference type="Gene3D" id="3.20.20.80">
    <property type="entry name" value="Glycosidases"/>
    <property type="match status" value="1"/>
</dbReference>
<evidence type="ECO:0000256" key="1">
    <source>
        <dbReference type="ARBA" id="ARBA00022729"/>
    </source>
</evidence>
<dbReference type="AlphaFoldDB" id="A0A1Z3HFV3"/>
<sequence>MATVHITSPQWGLTVKQLITSSLGIALVLLWPGAIRAEQDSPSPSSVPPSSPAAPVTDIPAATAVDNSSGQSVRVSQAIADPAEAIAPPGLTVLPGEQPISPYLALAMRQELEQLMGRFESALLLARASSQASELTLAPGTEQLTASAGKVDLTSPLLHPALAQGRQLLAEWSTLIEHQEYQAARQRWLATRQAIWNNFPMDRPLNQPEIRAVWLDRGTIVRAGSPQRLANVFDRLAAAGFNTVFFETVNAGYPIYPSRVAPTQNPLSRHWDPLAAAVELAHERDMELHAWIWTFAAGNQLHNRILNLPTDYPGPVLSLHPDWAGRDNRGELIPRGQTKPFLDPANPEVRNYLLRLIAEIITQYEVDGLQLDYIRYPFQDPSADRTFGYGQAARQRFKAMTGIDPVELSPRLESDLSGPERQRQLYLWERWTEFRIQQVSSFVAEVSRLVQRQRPELLLSAATFAKPERERLLKIQQDWEHWAEQGWVDWIVLMSYAEDANRLESLVTPWLLHHDYESTLVIPGIRLLALSEAAAFDQIQALRDLPAAGYALFAAENLMTGPVHRLLSQTQTATSPPQQQPYQAALERYRILKGEWSWLSNQGHLWLAPASEADWIAGVHQLEQDLAALAQQPSPRRLNQVRSQLISLRATLGHTMALRTVSNDYRLQTWRHRLTTIERLLNYGNTARR</sequence>
<feature type="domain" description="Glycosyl hydrolase-like 10" evidence="3">
    <location>
        <begin position="209"/>
        <end position="499"/>
    </location>
</feature>
<keyword evidence="1" id="KW-0732">Signal</keyword>
<protein>
    <submittedName>
        <fullName evidence="4">S-layer-related protein</fullName>
    </submittedName>
</protein>
<reference evidence="4 5" key="1">
    <citation type="journal article" date="2016" name="Biochim. Biophys. Acta">
        <title>Characterization of red-shifted phycobilisomes isolated from the chlorophyll f-containing cyanobacterium Halomicronema hongdechloris.</title>
        <authorList>
            <person name="Li Y."/>
            <person name="Lin Y."/>
            <person name="Garvey C.J."/>
            <person name="Birch D."/>
            <person name="Corkery R.W."/>
            <person name="Loughlin P.C."/>
            <person name="Scheer H."/>
            <person name="Willows R.D."/>
            <person name="Chen M."/>
        </authorList>
    </citation>
    <scope>NUCLEOTIDE SEQUENCE [LARGE SCALE GENOMIC DNA]</scope>
    <source>
        <strain evidence="4 5">C2206</strain>
    </source>
</reference>